<dbReference type="Proteomes" id="UP001549110">
    <property type="component" value="Unassembled WGS sequence"/>
</dbReference>
<reference evidence="2 3" key="1">
    <citation type="submission" date="2024-06" db="EMBL/GenBank/DDBJ databases">
        <title>Genomic Encyclopedia of Type Strains, Phase IV (KMG-IV): sequencing the most valuable type-strain genomes for metagenomic binning, comparative biology and taxonomic classification.</title>
        <authorList>
            <person name="Goeker M."/>
        </authorList>
    </citation>
    <scope>NUCLEOTIDE SEQUENCE [LARGE SCALE GENOMIC DNA]</scope>
    <source>
        <strain evidence="2 3">DSM 17809</strain>
    </source>
</reference>
<evidence type="ECO:0000313" key="3">
    <source>
        <dbReference type="Proteomes" id="UP001549110"/>
    </source>
</evidence>
<sequence length="64" mass="6834">MPRHQQDKELQTPGRRANAAQPLDAAKDNAGAERYPDEGRSFETESSSGGHMGPGGDPAEGKRD</sequence>
<feature type="compositionally biased region" description="Basic and acidic residues" evidence="1">
    <location>
        <begin position="1"/>
        <end position="10"/>
    </location>
</feature>
<keyword evidence="3" id="KW-1185">Reference proteome</keyword>
<accession>A0ABV2EGK5</accession>
<evidence type="ECO:0000256" key="1">
    <source>
        <dbReference type="SAM" id="MobiDB-lite"/>
    </source>
</evidence>
<organism evidence="2 3">
    <name type="scientific">Phenylobacterium koreense</name>
    <dbReference type="NCBI Taxonomy" id="266125"/>
    <lineage>
        <taxon>Bacteria</taxon>
        <taxon>Pseudomonadati</taxon>
        <taxon>Pseudomonadota</taxon>
        <taxon>Alphaproteobacteria</taxon>
        <taxon>Caulobacterales</taxon>
        <taxon>Caulobacteraceae</taxon>
        <taxon>Phenylobacterium</taxon>
    </lineage>
</organism>
<proteinExistence type="predicted"/>
<comment type="caution">
    <text evidence="2">The sequence shown here is derived from an EMBL/GenBank/DDBJ whole genome shotgun (WGS) entry which is preliminary data.</text>
</comment>
<evidence type="ECO:0000313" key="2">
    <source>
        <dbReference type="EMBL" id="MET3526163.1"/>
    </source>
</evidence>
<dbReference type="EMBL" id="JBEPLU010000001">
    <property type="protein sequence ID" value="MET3526163.1"/>
    <property type="molecule type" value="Genomic_DNA"/>
</dbReference>
<feature type="compositionally biased region" description="Basic and acidic residues" evidence="1">
    <location>
        <begin position="25"/>
        <end position="43"/>
    </location>
</feature>
<feature type="region of interest" description="Disordered" evidence="1">
    <location>
        <begin position="1"/>
        <end position="64"/>
    </location>
</feature>
<evidence type="ECO:0008006" key="4">
    <source>
        <dbReference type="Google" id="ProtNLM"/>
    </source>
</evidence>
<protein>
    <recommendedName>
        <fullName evidence="4">Stress-induced protein</fullName>
    </recommendedName>
</protein>
<gene>
    <name evidence="2" type="ORF">ABID41_001258</name>
</gene>
<dbReference type="RefSeq" id="WP_331929063.1">
    <property type="nucleotide sequence ID" value="NZ_JBEPLU010000001.1"/>
</dbReference>
<name>A0ABV2EGK5_9CAUL</name>